<evidence type="ECO:0000313" key="2">
    <source>
        <dbReference type="EMBL" id="KAK9671355.1"/>
    </source>
</evidence>
<dbReference type="Proteomes" id="UP001443914">
    <property type="component" value="Unassembled WGS sequence"/>
</dbReference>
<gene>
    <name evidence="2" type="ORF">RND81_12G024300</name>
</gene>
<protein>
    <submittedName>
        <fullName evidence="2">Uncharacterized protein</fullName>
    </submittedName>
</protein>
<comment type="caution">
    <text evidence="2">The sequence shown here is derived from an EMBL/GenBank/DDBJ whole genome shotgun (WGS) entry which is preliminary data.</text>
</comment>
<accession>A0AAW1H6C3</accession>
<keyword evidence="1" id="KW-0472">Membrane</keyword>
<keyword evidence="1" id="KW-0812">Transmembrane</keyword>
<evidence type="ECO:0000256" key="1">
    <source>
        <dbReference type="SAM" id="Phobius"/>
    </source>
</evidence>
<reference evidence="2" key="1">
    <citation type="submission" date="2024-03" db="EMBL/GenBank/DDBJ databases">
        <title>WGS assembly of Saponaria officinalis var. Norfolk2.</title>
        <authorList>
            <person name="Jenkins J."/>
            <person name="Shu S."/>
            <person name="Grimwood J."/>
            <person name="Barry K."/>
            <person name="Goodstein D."/>
            <person name="Schmutz J."/>
            <person name="Leebens-Mack J."/>
            <person name="Osbourn A."/>
        </authorList>
    </citation>
    <scope>NUCLEOTIDE SEQUENCE [LARGE SCALE GENOMIC DNA]</scope>
    <source>
        <strain evidence="2">JIC</strain>
    </source>
</reference>
<evidence type="ECO:0000313" key="3">
    <source>
        <dbReference type="Proteomes" id="UP001443914"/>
    </source>
</evidence>
<proteinExistence type="predicted"/>
<organism evidence="2 3">
    <name type="scientific">Saponaria officinalis</name>
    <name type="common">Common soapwort</name>
    <name type="synonym">Lychnis saponaria</name>
    <dbReference type="NCBI Taxonomy" id="3572"/>
    <lineage>
        <taxon>Eukaryota</taxon>
        <taxon>Viridiplantae</taxon>
        <taxon>Streptophyta</taxon>
        <taxon>Embryophyta</taxon>
        <taxon>Tracheophyta</taxon>
        <taxon>Spermatophyta</taxon>
        <taxon>Magnoliopsida</taxon>
        <taxon>eudicotyledons</taxon>
        <taxon>Gunneridae</taxon>
        <taxon>Pentapetalae</taxon>
        <taxon>Caryophyllales</taxon>
        <taxon>Caryophyllaceae</taxon>
        <taxon>Caryophylleae</taxon>
        <taxon>Saponaria</taxon>
    </lineage>
</organism>
<sequence>MTQPLFHSYISTLVYVRTRCDWSRLKWVIKVALPIYLSISVFFFFFNKLSNIFRKISGLESAAICVQSEQQPKEHRSYLFEAKGNDHRLDQSSHHPYPLKYCSCFENFGLKSQF</sequence>
<dbReference type="AlphaFoldDB" id="A0AAW1H6C3"/>
<keyword evidence="3" id="KW-1185">Reference proteome</keyword>
<feature type="transmembrane region" description="Helical" evidence="1">
    <location>
        <begin position="27"/>
        <end position="46"/>
    </location>
</feature>
<dbReference type="EMBL" id="JBDFQZ010000012">
    <property type="protein sequence ID" value="KAK9671355.1"/>
    <property type="molecule type" value="Genomic_DNA"/>
</dbReference>
<name>A0AAW1H6C3_SAPOF</name>
<keyword evidence="1" id="KW-1133">Transmembrane helix</keyword>